<feature type="signal peptide" evidence="1">
    <location>
        <begin position="1"/>
        <end position="31"/>
    </location>
</feature>
<organism evidence="4 5">
    <name type="scientific">Pseudomonas jessenii</name>
    <dbReference type="NCBI Taxonomy" id="77298"/>
    <lineage>
        <taxon>Bacteria</taxon>
        <taxon>Pseudomonadati</taxon>
        <taxon>Pseudomonadota</taxon>
        <taxon>Gammaproteobacteria</taxon>
        <taxon>Pseudomonadales</taxon>
        <taxon>Pseudomonadaceae</taxon>
        <taxon>Pseudomonas</taxon>
    </lineage>
</organism>
<dbReference type="InterPro" id="IPR037050">
    <property type="entry name" value="DUF1254_sf"/>
</dbReference>
<dbReference type="SUPFAM" id="SSF160935">
    <property type="entry name" value="VPA0735-like"/>
    <property type="match status" value="1"/>
</dbReference>
<evidence type="ECO:0000256" key="1">
    <source>
        <dbReference type="SAM" id="SignalP"/>
    </source>
</evidence>
<evidence type="ECO:0000259" key="3">
    <source>
        <dbReference type="Pfam" id="PF06863"/>
    </source>
</evidence>
<dbReference type="InterPro" id="IPR037049">
    <property type="entry name" value="DUF1214_C_sf"/>
</dbReference>
<dbReference type="InterPro" id="IPR010679">
    <property type="entry name" value="DUF1254"/>
</dbReference>
<dbReference type="AlphaFoldDB" id="A0A231GRB5"/>
<feature type="domain" description="DUF1254" evidence="3">
    <location>
        <begin position="100"/>
        <end position="231"/>
    </location>
</feature>
<dbReference type="InterPro" id="IPR010621">
    <property type="entry name" value="DUF1214"/>
</dbReference>
<dbReference type="Proteomes" id="UP000198542">
    <property type="component" value="Unassembled WGS sequence"/>
</dbReference>
<evidence type="ECO:0000313" key="4">
    <source>
        <dbReference type="EMBL" id="SEC34711.1"/>
    </source>
</evidence>
<protein>
    <submittedName>
        <fullName evidence="4">Uncharacterized conserved protein</fullName>
    </submittedName>
</protein>
<dbReference type="RefSeq" id="WP_090455234.1">
    <property type="nucleotide sequence ID" value="NZ_FNTC01000002.1"/>
</dbReference>
<dbReference type="EMBL" id="FNTC01000002">
    <property type="protein sequence ID" value="SEC34711.1"/>
    <property type="molecule type" value="Genomic_DNA"/>
</dbReference>
<dbReference type="Pfam" id="PF06742">
    <property type="entry name" value="DUF1214"/>
    <property type="match status" value="1"/>
</dbReference>
<proteinExistence type="predicted"/>
<keyword evidence="5" id="KW-1185">Reference proteome</keyword>
<feature type="domain" description="DUF1214" evidence="2">
    <location>
        <begin position="371"/>
        <end position="479"/>
    </location>
</feature>
<dbReference type="PANTHER" id="PTHR36509:SF2">
    <property type="entry name" value="BLL3101 PROTEIN"/>
    <property type="match status" value="1"/>
</dbReference>
<name>A0A231GRB5_PSEJE</name>
<gene>
    <name evidence="4" type="ORF">SAMN04490187_4033</name>
</gene>
<reference evidence="5" key="1">
    <citation type="submission" date="2016-10" db="EMBL/GenBank/DDBJ databases">
        <authorList>
            <person name="Varghese N."/>
            <person name="Submissions S."/>
        </authorList>
    </citation>
    <scope>NUCLEOTIDE SEQUENCE [LARGE SCALE GENOMIC DNA]</scope>
    <source>
        <strain evidence="5">BS3660</strain>
    </source>
</reference>
<dbReference type="Gene3D" id="2.60.40.1610">
    <property type="entry name" value="Domain of unknown function DUF1254"/>
    <property type="match status" value="1"/>
</dbReference>
<dbReference type="Pfam" id="PF06863">
    <property type="entry name" value="DUF1254"/>
    <property type="match status" value="1"/>
</dbReference>
<sequence>MNRLPRCHALLALTFASTVTAVGLLSTPGYAAQATVAAPVASPVSGPVAGTKVTEPYVRMMAREAYFWAWPMANIFNRRQAFKNLPEPGLMGGIVPVAPINRLSMLSDYIDPAERLVACPNQDVVYGAGSIALDIEPVVLQVPDFDGRFWVYQVVDLRSDSFAEMGKMYNTQPGFYLLVGPDWNGKVPPGIKRVYRARTNTGFVIPRVFQDDTAADRQAVQPALSGIDMYPLSQYDGKMKKRNWAKLPKFPAQASEGNAETRWVVPEKFFDELPVLLKDAKPLPGEEARYAQMAALAAIAKADPQLRAAMIDEAKKADSEVIDPLLQFRNYGLQLPNHWSTVSNGAAFGTDYFTRTAVARSNIFVNQQKETKYFYQDLDENGLRLNGRYGYSVTFAKGKLPPVRGFWSLTLYNEQHFFSPNELKRYSIGTKNKSLQTNPDGSLTIYVQSESPGKDKESNWLPSPKGAEFSLYIRAYWPQADVLDGDWTPPAVVKTK</sequence>
<evidence type="ECO:0000313" key="5">
    <source>
        <dbReference type="Proteomes" id="UP000198542"/>
    </source>
</evidence>
<keyword evidence="1" id="KW-0732">Signal</keyword>
<evidence type="ECO:0000259" key="2">
    <source>
        <dbReference type="Pfam" id="PF06742"/>
    </source>
</evidence>
<dbReference type="PANTHER" id="PTHR36509">
    <property type="entry name" value="BLL3101 PROTEIN"/>
    <property type="match status" value="1"/>
</dbReference>
<accession>A0A231GRB5</accession>
<dbReference type="Gene3D" id="2.60.120.600">
    <property type="entry name" value="Domain of unknown function DUF1214, C-terminal domain"/>
    <property type="match status" value="1"/>
</dbReference>
<feature type="chain" id="PRO_5030040364" evidence="1">
    <location>
        <begin position="32"/>
        <end position="496"/>
    </location>
</feature>